<dbReference type="OrthoDB" id="8604580at2"/>
<protein>
    <submittedName>
        <fullName evidence="1">Cbb3-type cytochrome oxidase subunit 3</fullName>
    </submittedName>
</protein>
<dbReference type="AlphaFoldDB" id="A0A4R6QSU4"/>
<name>A0A4R6QSU4_9BURK</name>
<dbReference type="RefSeq" id="WP_133699054.1">
    <property type="nucleotide sequence ID" value="NZ_SNXS01000001.1"/>
</dbReference>
<dbReference type="InParanoid" id="A0A4R6QSU4"/>
<gene>
    <name evidence="1" type="ORF">DES47_101485</name>
</gene>
<organism evidence="1 2">
    <name type="scientific">Roseateles toxinivorans</name>
    <dbReference type="NCBI Taxonomy" id="270368"/>
    <lineage>
        <taxon>Bacteria</taxon>
        <taxon>Pseudomonadati</taxon>
        <taxon>Pseudomonadota</taxon>
        <taxon>Betaproteobacteria</taxon>
        <taxon>Burkholderiales</taxon>
        <taxon>Sphaerotilaceae</taxon>
        <taxon>Roseateles</taxon>
    </lineage>
</organism>
<evidence type="ECO:0000313" key="1">
    <source>
        <dbReference type="EMBL" id="TDP74427.1"/>
    </source>
</evidence>
<dbReference type="EMBL" id="SNXS01000001">
    <property type="protein sequence ID" value="TDP74427.1"/>
    <property type="molecule type" value="Genomic_DNA"/>
</dbReference>
<dbReference type="Proteomes" id="UP000295361">
    <property type="component" value="Unassembled WGS sequence"/>
</dbReference>
<comment type="caution">
    <text evidence="1">The sequence shown here is derived from an EMBL/GenBank/DDBJ whole genome shotgun (WGS) entry which is preliminary data.</text>
</comment>
<evidence type="ECO:0000313" key="2">
    <source>
        <dbReference type="Proteomes" id="UP000295361"/>
    </source>
</evidence>
<reference evidence="1 2" key="1">
    <citation type="submission" date="2019-03" db="EMBL/GenBank/DDBJ databases">
        <title>Genomic Encyclopedia of Type Strains, Phase IV (KMG-IV): sequencing the most valuable type-strain genomes for metagenomic binning, comparative biology and taxonomic classification.</title>
        <authorList>
            <person name="Goeker M."/>
        </authorList>
    </citation>
    <scope>NUCLEOTIDE SEQUENCE [LARGE SCALE GENOMIC DNA]</scope>
    <source>
        <strain evidence="1 2">DSM 16998</strain>
    </source>
</reference>
<proteinExistence type="predicted"/>
<keyword evidence="2" id="KW-1185">Reference proteome</keyword>
<accession>A0A4R6QSU4</accession>
<sequence length="64" mass="6897">MDINLMRALVTVLSLVAFLAIVWRTYSRRNKHAYDAIAALPLQEDDALLAAEAAAAPATKGRSA</sequence>